<feature type="transmembrane region" description="Helical" evidence="6">
    <location>
        <begin position="169"/>
        <end position="190"/>
    </location>
</feature>
<proteinExistence type="predicted"/>
<dbReference type="EMBL" id="LAIR01000002">
    <property type="protein sequence ID" value="KNX36572.1"/>
    <property type="molecule type" value="Genomic_DNA"/>
</dbReference>
<reference evidence="9" key="1">
    <citation type="submission" date="2015-03" db="EMBL/GenBank/DDBJ databases">
        <title>Luteipulveratus halotolerans sp. nov., a novel actinobacterium (Dermacoccaceae) from Sarawak, Malaysia.</title>
        <authorList>
            <person name="Juboi H."/>
            <person name="Basik A."/>
            <person name="Shamsul S.S."/>
            <person name="Arnold P."/>
            <person name="Schmitt E.K."/>
            <person name="Sanglier J.-J."/>
            <person name="Yeo T."/>
        </authorList>
    </citation>
    <scope>NUCLEOTIDE SEQUENCE [LARGE SCALE GENOMIC DNA]</scope>
    <source>
        <strain evidence="9">C296001</strain>
    </source>
</reference>
<comment type="subcellular location">
    <subcellularLocation>
        <location evidence="1">Cell membrane</location>
        <topology evidence="1">Multi-pass membrane protein</topology>
    </subcellularLocation>
</comment>
<keyword evidence="3 6" id="KW-0812">Transmembrane</keyword>
<dbReference type="PROSITE" id="PS50850">
    <property type="entry name" value="MFS"/>
    <property type="match status" value="1"/>
</dbReference>
<dbReference type="OrthoDB" id="9793136at2"/>
<feature type="transmembrane region" description="Helical" evidence="6">
    <location>
        <begin position="286"/>
        <end position="306"/>
    </location>
</feature>
<dbReference type="AlphaFoldDB" id="A0A0L6CFL1"/>
<feature type="domain" description="Major facilitator superfamily (MFS) profile" evidence="7">
    <location>
        <begin position="1"/>
        <end position="401"/>
    </location>
</feature>
<feature type="transmembrane region" description="Helical" evidence="6">
    <location>
        <begin position="348"/>
        <end position="369"/>
    </location>
</feature>
<dbReference type="SUPFAM" id="SSF103473">
    <property type="entry name" value="MFS general substrate transporter"/>
    <property type="match status" value="1"/>
</dbReference>
<gene>
    <name evidence="8" type="ORF">VV01_04450</name>
</gene>
<evidence type="ECO:0000256" key="5">
    <source>
        <dbReference type="ARBA" id="ARBA00023136"/>
    </source>
</evidence>
<keyword evidence="4 6" id="KW-1133">Transmembrane helix</keyword>
<evidence type="ECO:0000313" key="9">
    <source>
        <dbReference type="Proteomes" id="UP000037397"/>
    </source>
</evidence>
<dbReference type="STRING" id="1631356.VV01_04450"/>
<evidence type="ECO:0000256" key="3">
    <source>
        <dbReference type="ARBA" id="ARBA00022692"/>
    </source>
</evidence>
<dbReference type="Gene3D" id="1.20.1250.20">
    <property type="entry name" value="MFS general substrate transporter like domains"/>
    <property type="match status" value="1"/>
</dbReference>
<evidence type="ECO:0000256" key="1">
    <source>
        <dbReference type="ARBA" id="ARBA00004651"/>
    </source>
</evidence>
<feature type="transmembrane region" description="Helical" evidence="6">
    <location>
        <begin position="312"/>
        <end position="336"/>
    </location>
</feature>
<dbReference type="PANTHER" id="PTHR23513">
    <property type="entry name" value="INTEGRAL MEMBRANE EFFLUX PROTEIN-RELATED"/>
    <property type="match status" value="1"/>
</dbReference>
<dbReference type="Pfam" id="PF07690">
    <property type="entry name" value="MFS_1"/>
    <property type="match status" value="1"/>
</dbReference>
<evidence type="ECO:0000313" key="8">
    <source>
        <dbReference type="EMBL" id="KNX36572.1"/>
    </source>
</evidence>
<dbReference type="InterPro" id="IPR020846">
    <property type="entry name" value="MFS_dom"/>
</dbReference>
<organism evidence="8 9">
    <name type="scientific">Luteipulveratus halotolerans</name>
    <dbReference type="NCBI Taxonomy" id="1631356"/>
    <lineage>
        <taxon>Bacteria</taxon>
        <taxon>Bacillati</taxon>
        <taxon>Actinomycetota</taxon>
        <taxon>Actinomycetes</taxon>
        <taxon>Micrococcales</taxon>
        <taxon>Dermacoccaceae</taxon>
        <taxon>Luteipulveratus</taxon>
    </lineage>
</organism>
<feature type="transmembrane region" description="Helical" evidence="6">
    <location>
        <begin position="254"/>
        <end position="279"/>
    </location>
</feature>
<accession>A0A0L6CFL1</accession>
<evidence type="ECO:0000256" key="4">
    <source>
        <dbReference type="ARBA" id="ARBA00022989"/>
    </source>
</evidence>
<evidence type="ECO:0000256" key="6">
    <source>
        <dbReference type="SAM" id="Phobius"/>
    </source>
</evidence>
<dbReference type="InterPro" id="IPR036259">
    <property type="entry name" value="MFS_trans_sf"/>
</dbReference>
<feature type="transmembrane region" description="Helical" evidence="6">
    <location>
        <begin position="96"/>
        <end position="113"/>
    </location>
</feature>
<dbReference type="PANTHER" id="PTHR23513:SF11">
    <property type="entry name" value="STAPHYLOFERRIN A TRANSPORTER"/>
    <property type="match status" value="1"/>
</dbReference>
<evidence type="ECO:0000256" key="2">
    <source>
        <dbReference type="ARBA" id="ARBA00022475"/>
    </source>
</evidence>
<sequence>MSSRKPFVALAAAETFSISGTRLSTIAVPWLVLSTTGSAALTGVVVFTEMLPYVLAKALGGPLIDRLGPKRVAITCDSASVLAVVLVPVLHALGLLRFGLLVAIVFVMGLLRGPSDAAKSSMVPDIAEIAAVPLERVTGVAGMIERLGSTVGAALAGVLVSWIGPSQALGVNAATFALAALIVQFGIPALRERGASATEPEPSSYGQELREGWQFLRRDAVLVGIVVMVATTNLLDQAWSAVLLPVWIKDGGHGAGLLGMMFAVFAAFSIGGSAVAAMLGERLPRLPVYAVAFLICGLPRFAVYALDVPVAGVVVTLAAGGFASGFINPILGAVIFERIPKPLMGRVSSLNTALCWALIPFGGLVGGLLVTGLGVSWAMLVVGLAYFVTTLAPLVRKSFREFGTPQRSGAPEAADVVPAA</sequence>
<dbReference type="CDD" id="cd06173">
    <property type="entry name" value="MFS_MefA_like"/>
    <property type="match status" value="1"/>
</dbReference>
<evidence type="ECO:0000259" key="7">
    <source>
        <dbReference type="PROSITE" id="PS50850"/>
    </source>
</evidence>
<comment type="caution">
    <text evidence="8">The sequence shown here is derived from an EMBL/GenBank/DDBJ whole genome shotgun (WGS) entry which is preliminary data.</text>
</comment>
<keyword evidence="2" id="KW-1003">Cell membrane</keyword>
<feature type="transmembrane region" description="Helical" evidence="6">
    <location>
        <begin position="27"/>
        <end position="51"/>
    </location>
</feature>
<feature type="transmembrane region" description="Helical" evidence="6">
    <location>
        <begin position="220"/>
        <end position="248"/>
    </location>
</feature>
<dbReference type="GO" id="GO:0022857">
    <property type="term" value="F:transmembrane transporter activity"/>
    <property type="evidence" value="ECO:0007669"/>
    <property type="project" value="InterPro"/>
</dbReference>
<dbReference type="Proteomes" id="UP000037397">
    <property type="component" value="Unassembled WGS sequence"/>
</dbReference>
<name>A0A0L6CFL1_9MICO</name>
<dbReference type="GO" id="GO:0005886">
    <property type="term" value="C:plasma membrane"/>
    <property type="evidence" value="ECO:0007669"/>
    <property type="project" value="UniProtKB-SubCell"/>
</dbReference>
<keyword evidence="5 6" id="KW-0472">Membrane</keyword>
<dbReference type="RefSeq" id="WP_050668838.1">
    <property type="nucleotide sequence ID" value="NZ_LAIR01000002.1"/>
</dbReference>
<feature type="transmembrane region" description="Helical" evidence="6">
    <location>
        <begin position="375"/>
        <end position="395"/>
    </location>
</feature>
<dbReference type="InterPro" id="IPR011701">
    <property type="entry name" value="MFS"/>
</dbReference>
<keyword evidence="9" id="KW-1185">Reference proteome</keyword>
<protein>
    <submittedName>
        <fullName evidence="8">MFS transporter permease</fullName>
    </submittedName>
</protein>
<feature type="transmembrane region" description="Helical" evidence="6">
    <location>
        <begin position="144"/>
        <end position="163"/>
    </location>
</feature>